<dbReference type="GO" id="GO:0042242">
    <property type="term" value="F:cobyrinic acid a,c-diamide synthase activity"/>
    <property type="evidence" value="ECO:0007669"/>
    <property type="project" value="InterPro"/>
</dbReference>
<evidence type="ECO:0000313" key="4">
    <source>
        <dbReference type="Proteomes" id="UP000053695"/>
    </source>
</evidence>
<comment type="caution">
    <text evidence="3">The sequence shown here is derived from an EMBL/GenBank/DDBJ whole genome shotgun (WGS) entry which is preliminary data.</text>
</comment>
<evidence type="ECO:0000259" key="2">
    <source>
        <dbReference type="Pfam" id="PF07685"/>
    </source>
</evidence>
<dbReference type="STRING" id="1069083.GCA_000371805_00152"/>
<sequence>MDIGILDIKGALPLFEDFGNLPTKIIDEKNYKEIRDLLALIIPGGSLVESRSFPEEIKREIIDFDGYIIGICSGFQILGKRVDVGRKSHPKIIECLGLLDVEFSPLVCTDRVKFKINNKVFGSGIGEGFHCHTYGNIKILDKKTEVLTVSEVEKLNYKINKKEIISGAFKGKVFGTMVHNFLDNLFIRDNFLNYLNITDEEREEIFEKNKLIKEELKKRALIYKINKKYENNGVKKKRGILILSTSSNSGKTFLTTAIVSKLCGKVFVAKIGGDVRDIVPSLYLIREPMTKYNSIRIGKSGWVSVEEFVDFIKNSNYDYIIIEGVMGAFTGAMKGISSYQIARKLNFPVYIVATCNLSGIEGAFVEALSYYFILKDILDVKGIILNRVYDFNLFEKLKNLAENYGVKLYAVEKVDEKNIPEIEIDYESFCLNASKLNINIEIPEIEIKLNEEEDNFLLSVEKFIRRLL</sequence>
<dbReference type="RefSeq" id="WP_004590749.1">
    <property type="nucleotide sequence ID" value="NZ_APMM01000018.1"/>
</dbReference>
<protein>
    <submittedName>
        <fullName evidence="3">Cobyrinic acid a,c-diamide synthase</fullName>
    </submittedName>
</protein>
<name>N6V1Y2_9EURY</name>
<organism evidence="3 4">
    <name type="scientific">Methanocaldococcus villosus KIN24-T80</name>
    <dbReference type="NCBI Taxonomy" id="1069083"/>
    <lineage>
        <taxon>Archaea</taxon>
        <taxon>Methanobacteriati</taxon>
        <taxon>Methanobacteriota</taxon>
        <taxon>Methanomada group</taxon>
        <taxon>Methanococci</taxon>
        <taxon>Methanococcales</taxon>
        <taxon>Methanocaldococcaceae</taxon>
        <taxon>Methanocaldococcus</taxon>
    </lineage>
</organism>
<accession>N6V1Y2</accession>
<reference evidence="3 4" key="1">
    <citation type="journal article" date="2013" name="Genome Announc.">
        <title>Draft Genome Sequence of a Highly Flagellated, Fast-Swimming Archaeon, Methanocaldococcus villosus Strain KIN24-T80 (DSM 22612).</title>
        <authorList>
            <person name="Thennarasu S."/>
            <person name="Polireddy D."/>
            <person name="Antony A."/>
            <person name="Yada M.R."/>
            <person name="Algarawi S."/>
            <person name="Sivakumar N."/>
        </authorList>
    </citation>
    <scope>NUCLEOTIDE SEQUENCE [LARGE SCALE GENOMIC DNA]</scope>
    <source>
        <strain evidence="3 4">KIN24-T80</strain>
    </source>
</reference>
<keyword evidence="4" id="KW-1185">Reference proteome</keyword>
<dbReference type="SUPFAM" id="SSF52317">
    <property type="entry name" value="Class I glutamine amidotransferase-like"/>
    <property type="match status" value="1"/>
</dbReference>
<feature type="domain" description="CobB/CobQ-like glutamine amidotransferase" evidence="2">
    <location>
        <begin position="36"/>
        <end position="184"/>
    </location>
</feature>
<proteinExistence type="predicted"/>
<dbReference type="Gene3D" id="3.40.50.880">
    <property type="match status" value="1"/>
</dbReference>
<keyword evidence="1" id="KW-0315">Glutamine amidotransferase</keyword>
<dbReference type="PANTHER" id="PTHR43873">
    <property type="entry name" value="COBYRINATE A,C-DIAMIDE SYNTHASE"/>
    <property type="match status" value="1"/>
</dbReference>
<dbReference type="Gene3D" id="3.40.50.300">
    <property type="entry name" value="P-loop containing nucleotide triphosphate hydrolases"/>
    <property type="match status" value="1"/>
</dbReference>
<dbReference type="InterPro" id="IPR004484">
    <property type="entry name" value="CbiA/CobB_synth"/>
</dbReference>
<dbReference type="EMBL" id="APMM01000018">
    <property type="protein sequence ID" value="ENN96298.1"/>
    <property type="molecule type" value="Genomic_DNA"/>
</dbReference>
<dbReference type="PANTHER" id="PTHR43873:SF2">
    <property type="entry name" value="COBYRIC ACID SYNTHASE"/>
    <property type="match status" value="1"/>
</dbReference>
<dbReference type="InterPro" id="IPR029062">
    <property type="entry name" value="Class_I_gatase-like"/>
</dbReference>
<dbReference type="AlphaFoldDB" id="N6V1Y2"/>
<dbReference type="InterPro" id="IPR011698">
    <property type="entry name" value="GATase_3"/>
</dbReference>
<evidence type="ECO:0000313" key="3">
    <source>
        <dbReference type="EMBL" id="ENN96298.1"/>
    </source>
</evidence>
<dbReference type="OrthoDB" id="26717at2157"/>
<evidence type="ECO:0000256" key="1">
    <source>
        <dbReference type="ARBA" id="ARBA00022962"/>
    </source>
</evidence>
<dbReference type="NCBIfam" id="NF004921">
    <property type="entry name" value="PRK06278.1"/>
    <property type="match status" value="1"/>
</dbReference>
<dbReference type="SUPFAM" id="SSF52540">
    <property type="entry name" value="P-loop containing nucleoside triphosphate hydrolases"/>
    <property type="match status" value="1"/>
</dbReference>
<dbReference type="PROSITE" id="PS51273">
    <property type="entry name" value="GATASE_TYPE_1"/>
    <property type="match status" value="1"/>
</dbReference>
<dbReference type="Proteomes" id="UP000053695">
    <property type="component" value="Unassembled WGS sequence"/>
</dbReference>
<dbReference type="Pfam" id="PF07685">
    <property type="entry name" value="GATase_3"/>
    <property type="match status" value="1"/>
</dbReference>
<dbReference type="InterPro" id="IPR027417">
    <property type="entry name" value="P-loop_NTPase"/>
</dbReference>
<dbReference type="PATRIC" id="fig|1069083.5.peg.593"/>
<gene>
    <name evidence="3" type="ORF">J422_03024</name>
</gene>